<feature type="region of interest" description="Disordered" evidence="5">
    <location>
        <begin position="29"/>
        <end position="79"/>
    </location>
</feature>
<feature type="compositionally biased region" description="Low complexity" evidence="5">
    <location>
        <begin position="1377"/>
        <end position="1387"/>
    </location>
</feature>
<protein>
    <recommendedName>
        <fullName evidence="6">GRIP domain-containing protein</fullName>
    </recommendedName>
</protein>
<proteinExistence type="predicted"/>
<evidence type="ECO:0000313" key="7">
    <source>
        <dbReference type="EMBL" id="TPX56390.1"/>
    </source>
</evidence>
<dbReference type="STRING" id="109895.A0A507DZY9"/>
<comment type="subcellular location">
    <subcellularLocation>
        <location evidence="1">Golgi apparatus</location>
    </subcellularLocation>
</comment>
<feature type="compositionally biased region" description="Pro residues" evidence="5">
    <location>
        <begin position="543"/>
        <end position="552"/>
    </location>
</feature>
<feature type="compositionally biased region" description="Basic and acidic residues" evidence="5">
    <location>
        <begin position="70"/>
        <end position="79"/>
    </location>
</feature>
<feature type="compositionally biased region" description="Low complexity" evidence="5">
    <location>
        <begin position="1394"/>
        <end position="1425"/>
    </location>
</feature>
<evidence type="ECO:0000313" key="8">
    <source>
        <dbReference type="Proteomes" id="UP000318582"/>
    </source>
</evidence>
<reference evidence="7 8" key="1">
    <citation type="journal article" date="2019" name="Sci. Rep.">
        <title>Comparative genomics of chytrid fungi reveal insights into the obligate biotrophic and pathogenic lifestyle of Synchytrium endobioticum.</title>
        <authorList>
            <person name="van de Vossenberg B.T.L.H."/>
            <person name="Warris S."/>
            <person name="Nguyen H.D.T."/>
            <person name="van Gent-Pelzer M.P.E."/>
            <person name="Joly D.L."/>
            <person name="van de Geest H.C."/>
            <person name="Bonants P.J.M."/>
            <person name="Smith D.S."/>
            <person name="Levesque C.A."/>
            <person name="van der Lee T.A.J."/>
        </authorList>
    </citation>
    <scope>NUCLEOTIDE SEQUENCE [LARGE SCALE GENOMIC DNA]</scope>
    <source>
        <strain evidence="7 8">CBS 809.83</strain>
    </source>
</reference>
<feature type="coiled-coil region" evidence="4">
    <location>
        <begin position="235"/>
        <end position="478"/>
    </location>
</feature>
<dbReference type="EMBL" id="QEAQ01000076">
    <property type="protein sequence ID" value="TPX56390.1"/>
    <property type="molecule type" value="Genomic_DNA"/>
</dbReference>
<dbReference type="GO" id="GO:0031267">
    <property type="term" value="F:small GTPase binding"/>
    <property type="evidence" value="ECO:0007669"/>
    <property type="project" value="TreeGrafter"/>
</dbReference>
<feature type="domain" description="GRIP" evidence="6">
    <location>
        <begin position="1203"/>
        <end position="1254"/>
    </location>
</feature>
<feature type="compositionally biased region" description="Basic residues" evidence="5">
    <location>
        <begin position="1364"/>
        <end position="1376"/>
    </location>
</feature>
<name>A0A507DZY9_9FUNG</name>
<dbReference type="GO" id="GO:0007030">
    <property type="term" value="P:Golgi organization"/>
    <property type="evidence" value="ECO:0007669"/>
    <property type="project" value="TreeGrafter"/>
</dbReference>
<organism evidence="7 8">
    <name type="scientific">Powellomyces hirtus</name>
    <dbReference type="NCBI Taxonomy" id="109895"/>
    <lineage>
        <taxon>Eukaryota</taxon>
        <taxon>Fungi</taxon>
        <taxon>Fungi incertae sedis</taxon>
        <taxon>Chytridiomycota</taxon>
        <taxon>Chytridiomycota incertae sedis</taxon>
        <taxon>Chytridiomycetes</taxon>
        <taxon>Spizellomycetales</taxon>
        <taxon>Powellomycetaceae</taxon>
        <taxon>Powellomyces</taxon>
    </lineage>
</organism>
<evidence type="ECO:0000256" key="5">
    <source>
        <dbReference type="SAM" id="MobiDB-lite"/>
    </source>
</evidence>
<dbReference type="GO" id="GO:0006888">
    <property type="term" value="P:endoplasmic reticulum to Golgi vesicle-mediated transport"/>
    <property type="evidence" value="ECO:0007669"/>
    <property type="project" value="TreeGrafter"/>
</dbReference>
<feature type="coiled-coil region" evidence="4">
    <location>
        <begin position="859"/>
        <end position="893"/>
    </location>
</feature>
<feature type="region of interest" description="Disordered" evidence="5">
    <location>
        <begin position="1338"/>
        <end position="1449"/>
    </location>
</feature>
<dbReference type="GO" id="GO:0005794">
    <property type="term" value="C:Golgi apparatus"/>
    <property type="evidence" value="ECO:0007669"/>
    <property type="project" value="UniProtKB-SubCell"/>
</dbReference>
<gene>
    <name evidence="7" type="ORF">PhCBS80983_g04560</name>
</gene>
<comment type="caution">
    <text evidence="7">The sequence shown here is derived from an EMBL/GenBank/DDBJ whole genome shotgun (WGS) entry which is preliminary data.</text>
</comment>
<evidence type="ECO:0000256" key="4">
    <source>
        <dbReference type="SAM" id="Coils"/>
    </source>
</evidence>
<evidence type="ECO:0000256" key="1">
    <source>
        <dbReference type="ARBA" id="ARBA00004555"/>
    </source>
</evidence>
<dbReference type="PANTHER" id="PTHR18921">
    <property type="entry name" value="MYOSIN HEAVY CHAIN - RELATED"/>
    <property type="match status" value="1"/>
</dbReference>
<keyword evidence="8" id="KW-1185">Reference proteome</keyword>
<dbReference type="InterPro" id="IPR000237">
    <property type="entry name" value="GRIP_dom"/>
</dbReference>
<feature type="compositionally biased region" description="Polar residues" evidence="5">
    <location>
        <begin position="41"/>
        <end position="52"/>
    </location>
</feature>
<sequence>MANWFDANKLSGSLGSLASKVQTIAGNALTDSQQQQQHQQSTYNNHFHQSLPQDPVGWDVHSDDEGNGGRPKDVRRGDGLEEKYERLQKEMAAQLSQRDTHIQELEVRLAQQQQQILSRPVTQPGSPIPGASDAEMVPALRKKLGTAVHHLKHLSAENSTLSQRVAGADAAVAAKDAEISALKARLEEMASHEPSPQQSHTDNHDDAHLVDELRTRMVDVEGQLGQSLAREAELNKELATARESAAHKISELEQRCAELVRAREATEAPGHAAGKSMELLTDDLKRLSLEREDSRSTLGAMQQNIELLEERVQQLTQELGQIQSENKELGDEREQLKRDLASAAPSATNAADLEKLQADKEAENADFKRQLDVLSSENARLAEQLQEATTGLDELQVLSKTAQQLTEDKEALVAEKTSQRAHTEQLMDTLANLTQENERLAARSADNEASAAGLAAQLEKIRTENELLVEQARQYERQRGAAATMQPNTEVGAAPPENTEHNRLPPPTSSAGSSDGWDVEDDMGDFDWGPPPPAVVSLVPQQQPQPPPPPAQTPLSNNDNNNLELELKQQVKEKDALMDVLQHKLDELEAERESERLSHQAHQASAAEHARDAERLRDLAARESQLQDELSTLRQANDTLYKQLSSTIETSQSRIQELGDEVAQLQVELAAAKRLHQQQEQQDVSASTLAESAAIVADLEAKIASLQHQLDESDIMLEEEARVHQDQVAEMVAAYKQQQTDDAKKIKALENHLAEMKTQASAHAEAGDAMICEARDRIANLEAEIEHYRKTIAEQTSTSTPVADGAKQLESDDNDVLESIVILLDTLIGTRAEPHGDTASPSIPPPAVTDRINILGGMVTDLKAQIVDREARLEQATRQVDAVKADIERTVQQVKTDCDRRVEEAAAATTDAAAVSSLQSQSSVVGDTDLQAKYDQASEAVRRLTGEKQMLMDRLTTMKNAFAPKLQAEMETSNQLRSEIVQLQTTITAIQEAYDHQTTERTRLELAVSTSDETIGRLQSDLTRLRQHLMETEDAQLAHATQTEEQLTTFTNRIAQLERSLAQTEEQAARDRDAARVASDRADQLFDECEELKLDVQKVQLEKEREMHAVENLMRVLAEFQDAKQRDLDAAVASLKADNDRLAAAVQDWKQRAEAAASHQQAQHQPAAELAAKTQLIGKLRHDVHTLQQHLAEALRRLHDMTASGDLVDRQVAANLLVGFLELPRGDKRRYDVLNVLASYLRLEDTDRVKIGLARPARAGPFAGILGGGGAGAKTEQQAVGESFTDMWISFLLKESSRHDMGTNAASPAANGAVGGPPPPAMESRRQSVVGISPIAQHSSSLQQPHSDHHHHHHQHHIDTHPQQSHHPHQQQHHPQHISAHAQAHPWQQHHHQQQQQQQQQPDSTPLSASSSSPPAPATTNADANVRPPPTPAHGSPPGLGKKMDDKMA</sequence>
<dbReference type="InterPro" id="IPR019459">
    <property type="entry name" value="GRAB"/>
</dbReference>
<dbReference type="PANTHER" id="PTHR18921:SF2">
    <property type="entry name" value="THYROID RECEPTOR-INTERACTING PROTEIN 11"/>
    <property type="match status" value="1"/>
</dbReference>
<dbReference type="Proteomes" id="UP000318582">
    <property type="component" value="Unassembled WGS sequence"/>
</dbReference>
<evidence type="ECO:0000259" key="6">
    <source>
        <dbReference type="PROSITE" id="PS50913"/>
    </source>
</evidence>
<feature type="coiled-coil region" evidence="4">
    <location>
        <begin position="746"/>
        <end position="798"/>
    </location>
</feature>
<keyword evidence="3 4" id="KW-0175">Coiled coil</keyword>
<dbReference type="PROSITE" id="PS50913">
    <property type="entry name" value="GRIP"/>
    <property type="match status" value="1"/>
</dbReference>
<feature type="region of interest" description="Disordered" evidence="5">
    <location>
        <begin position="478"/>
        <end position="560"/>
    </location>
</feature>
<feature type="region of interest" description="Disordered" evidence="5">
    <location>
        <begin position="591"/>
        <end position="613"/>
    </location>
</feature>
<evidence type="ECO:0000256" key="3">
    <source>
        <dbReference type="ARBA" id="ARBA00023054"/>
    </source>
</evidence>
<keyword evidence="2" id="KW-0333">Golgi apparatus</keyword>
<feature type="coiled-coil region" evidence="4">
    <location>
        <begin position="934"/>
        <end position="1152"/>
    </location>
</feature>
<dbReference type="Pfam" id="PF10375">
    <property type="entry name" value="GRAB"/>
    <property type="match status" value="1"/>
</dbReference>
<evidence type="ECO:0000256" key="2">
    <source>
        <dbReference type="ARBA" id="ARBA00023034"/>
    </source>
</evidence>
<accession>A0A507DZY9</accession>
<feature type="region of interest" description="Disordered" evidence="5">
    <location>
        <begin position="1301"/>
        <end position="1326"/>
    </location>
</feature>